<gene>
    <name evidence="1" type="ORF">K435DRAFT_780897</name>
</gene>
<dbReference type="EMBL" id="ML179315">
    <property type="protein sequence ID" value="THU91123.1"/>
    <property type="molecule type" value="Genomic_DNA"/>
</dbReference>
<feature type="non-terminal residue" evidence="1">
    <location>
        <position position="1"/>
    </location>
</feature>
<evidence type="ECO:0000313" key="2">
    <source>
        <dbReference type="Proteomes" id="UP000297245"/>
    </source>
</evidence>
<protein>
    <submittedName>
        <fullName evidence="1">Uncharacterized protein</fullName>
    </submittedName>
</protein>
<evidence type="ECO:0000313" key="1">
    <source>
        <dbReference type="EMBL" id="THU91123.1"/>
    </source>
</evidence>
<accession>A0A4S8LQ76</accession>
<proteinExistence type="predicted"/>
<dbReference type="Proteomes" id="UP000297245">
    <property type="component" value="Unassembled WGS sequence"/>
</dbReference>
<keyword evidence="2" id="KW-1185">Reference proteome</keyword>
<reference evidence="1 2" key="1">
    <citation type="journal article" date="2019" name="Nat. Ecol. Evol.">
        <title>Megaphylogeny resolves global patterns of mushroom evolution.</title>
        <authorList>
            <person name="Varga T."/>
            <person name="Krizsan K."/>
            <person name="Foldi C."/>
            <person name="Dima B."/>
            <person name="Sanchez-Garcia M."/>
            <person name="Sanchez-Ramirez S."/>
            <person name="Szollosi G.J."/>
            <person name="Szarkandi J.G."/>
            <person name="Papp V."/>
            <person name="Albert L."/>
            <person name="Andreopoulos W."/>
            <person name="Angelini C."/>
            <person name="Antonin V."/>
            <person name="Barry K.W."/>
            <person name="Bougher N.L."/>
            <person name="Buchanan P."/>
            <person name="Buyck B."/>
            <person name="Bense V."/>
            <person name="Catcheside P."/>
            <person name="Chovatia M."/>
            <person name="Cooper J."/>
            <person name="Damon W."/>
            <person name="Desjardin D."/>
            <person name="Finy P."/>
            <person name="Geml J."/>
            <person name="Haridas S."/>
            <person name="Hughes K."/>
            <person name="Justo A."/>
            <person name="Karasinski D."/>
            <person name="Kautmanova I."/>
            <person name="Kiss B."/>
            <person name="Kocsube S."/>
            <person name="Kotiranta H."/>
            <person name="LaButti K.M."/>
            <person name="Lechner B.E."/>
            <person name="Liimatainen K."/>
            <person name="Lipzen A."/>
            <person name="Lukacs Z."/>
            <person name="Mihaltcheva S."/>
            <person name="Morgado L.N."/>
            <person name="Niskanen T."/>
            <person name="Noordeloos M.E."/>
            <person name="Ohm R.A."/>
            <person name="Ortiz-Santana B."/>
            <person name="Ovrebo C."/>
            <person name="Racz N."/>
            <person name="Riley R."/>
            <person name="Savchenko A."/>
            <person name="Shiryaev A."/>
            <person name="Soop K."/>
            <person name="Spirin V."/>
            <person name="Szebenyi C."/>
            <person name="Tomsovsky M."/>
            <person name="Tulloss R.E."/>
            <person name="Uehling J."/>
            <person name="Grigoriev I.V."/>
            <person name="Vagvolgyi C."/>
            <person name="Papp T."/>
            <person name="Martin F.M."/>
            <person name="Miettinen O."/>
            <person name="Hibbett D.S."/>
            <person name="Nagy L.G."/>
        </authorList>
    </citation>
    <scope>NUCLEOTIDE SEQUENCE [LARGE SCALE GENOMIC DNA]</scope>
    <source>
        <strain evidence="1 2">CBS 962.96</strain>
    </source>
</reference>
<dbReference type="AlphaFoldDB" id="A0A4S8LQ76"/>
<name>A0A4S8LQ76_DENBC</name>
<feature type="non-terminal residue" evidence="1">
    <location>
        <position position="84"/>
    </location>
</feature>
<organism evidence="1 2">
    <name type="scientific">Dendrothele bispora (strain CBS 962.96)</name>
    <dbReference type="NCBI Taxonomy" id="1314807"/>
    <lineage>
        <taxon>Eukaryota</taxon>
        <taxon>Fungi</taxon>
        <taxon>Dikarya</taxon>
        <taxon>Basidiomycota</taxon>
        <taxon>Agaricomycotina</taxon>
        <taxon>Agaricomycetes</taxon>
        <taxon>Agaricomycetidae</taxon>
        <taxon>Agaricales</taxon>
        <taxon>Agaricales incertae sedis</taxon>
        <taxon>Dendrothele</taxon>
    </lineage>
</organism>
<sequence>NIPLDKEEQAELDQALFFSNLPPDMCDEKLAELHQARMNGANCAQDVLDLLSSANQLLQSGEPDALSNFMGLIHQAVGLAPDGS</sequence>